<comment type="caution">
    <text evidence="3">The sequence shown here is derived from an EMBL/GenBank/DDBJ whole genome shotgun (WGS) entry which is preliminary data.</text>
</comment>
<dbReference type="Gene3D" id="1.10.132.120">
    <property type="match status" value="1"/>
</dbReference>
<keyword evidence="4" id="KW-1185">Reference proteome</keyword>
<keyword evidence="3" id="KW-0413">Isomerase</keyword>
<feature type="domain" description="DNA topoisomerase I catalytic core eukaryotic-type" evidence="1">
    <location>
        <begin position="82"/>
        <end position="286"/>
    </location>
</feature>
<dbReference type="InterPro" id="IPR014711">
    <property type="entry name" value="TopoI_cat_a-hlx-sub_euk"/>
</dbReference>
<dbReference type="InterPro" id="IPR035447">
    <property type="entry name" value="DNA_topo_I_N_sf"/>
</dbReference>
<evidence type="ECO:0000259" key="1">
    <source>
        <dbReference type="Pfam" id="PF01028"/>
    </source>
</evidence>
<dbReference type="Proteomes" id="UP000265581">
    <property type="component" value="Unassembled WGS sequence"/>
</dbReference>
<dbReference type="InterPro" id="IPR013500">
    <property type="entry name" value="TopoI_cat_euk"/>
</dbReference>
<gene>
    <name evidence="3" type="ORF">DX116_10305</name>
</gene>
<dbReference type="InterPro" id="IPR049331">
    <property type="entry name" value="Top1B_N_bact"/>
</dbReference>
<dbReference type="SUPFAM" id="SSF55869">
    <property type="entry name" value="DNA topoisomerase I domain"/>
    <property type="match status" value="1"/>
</dbReference>
<accession>A0A371PDA4</accession>
<reference evidence="3 4" key="1">
    <citation type="submission" date="2018-08" db="EMBL/GenBank/DDBJ databases">
        <title>Aeromicrobium sp. M2KJ-4, whole genome shotgun sequence.</title>
        <authorList>
            <person name="Tuo L."/>
        </authorList>
    </citation>
    <scope>NUCLEOTIDE SEQUENCE [LARGE SCALE GENOMIC DNA]</scope>
    <source>
        <strain evidence="3 4">M2KJ-4</strain>
    </source>
</reference>
<dbReference type="Gene3D" id="3.30.66.10">
    <property type="entry name" value="DNA topoisomerase I domain"/>
    <property type="match status" value="1"/>
</dbReference>
<organism evidence="3 4">
    <name type="scientific">Aeromicrobium endophyticum</name>
    <dbReference type="NCBI Taxonomy" id="2292704"/>
    <lineage>
        <taxon>Bacteria</taxon>
        <taxon>Bacillati</taxon>
        <taxon>Actinomycetota</taxon>
        <taxon>Actinomycetes</taxon>
        <taxon>Propionibacteriales</taxon>
        <taxon>Nocardioidaceae</taxon>
        <taxon>Aeromicrobium</taxon>
    </lineage>
</organism>
<proteinExistence type="predicted"/>
<dbReference type="AlphaFoldDB" id="A0A371PDA4"/>
<dbReference type="Pfam" id="PF21338">
    <property type="entry name" value="Top1B_N_bact"/>
    <property type="match status" value="1"/>
</dbReference>
<evidence type="ECO:0000313" key="4">
    <source>
        <dbReference type="Proteomes" id="UP000265581"/>
    </source>
</evidence>
<dbReference type="SUPFAM" id="SSF56349">
    <property type="entry name" value="DNA breaking-rejoining enzymes"/>
    <property type="match status" value="1"/>
</dbReference>
<dbReference type="Pfam" id="PF01028">
    <property type="entry name" value="Topoisom_I"/>
    <property type="match status" value="1"/>
</dbReference>
<sequence>MVRLRRTSASSPGWSRVRHGRGFRYLDENGETLQPEQVERCKLLVIPPAWTEVWICSVDNGHLQAVGTDDAGRRQYLYHPGWRERRDAEKFERMEDFADALIKRRSRARRDLSGDQLDLRRVAAATFSLLDLGMFRIGSVRYAEENGSFGLTTLQKQHVRPTSDGLAFDYTAKSGQEVQVTVRDARVQTVLEVLRRRRGGSDQLLAYRDGRAWRDLDASDVNAYVKEVLRGDYTAKDFRTWRGTTIAALALAGTDASTAARRKRSVAAAMREVSEHLGNTPAVARSSYVDPRVVDLFEHGVTVSPDHRRVAPGAPTSRVLEREVLALLRKG</sequence>
<dbReference type="Gene3D" id="3.90.15.10">
    <property type="entry name" value="Topoisomerase I, Chain A, domain 3"/>
    <property type="match status" value="1"/>
</dbReference>
<dbReference type="GO" id="GO:0003917">
    <property type="term" value="F:DNA topoisomerase type I (single strand cut, ATP-independent) activity"/>
    <property type="evidence" value="ECO:0007669"/>
    <property type="project" value="InterPro"/>
</dbReference>
<dbReference type="GO" id="GO:0006265">
    <property type="term" value="P:DNA topological change"/>
    <property type="evidence" value="ECO:0007669"/>
    <property type="project" value="InterPro"/>
</dbReference>
<dbReference type="InterPro" id="IPR011010">
    <property type="entry name" value="DNA_brk_join_enz"/>
</dbReference>
<feature type="domain" description="DNA topoisomerase IB N-terminal" evidence="2">
    <location>
        <begin position="22"/>
        <end position="69"/>
    </location>
</feature>
<name>A0A371PDA4_9ACTN</name>
<dbReference type="OrthoDB" id="9778962at2"/>
<dbReference type="PROSITE" id="PS52038">
    <property type="entry name" value="TOPO_IB_2"/>
    <property type="match status" value="1"/>
</dbReference>
<dbReference type="EMBL" id="QUBR01000001">
    <property type="protein sequence ID" value="REK73884.1"/>
    <property type="molecule type" value="Genomic_DNA"/>
</dbReference>
<dbReference type="GO" id="GO:0003677">
    <property type="term" value="F:DNA binding"/>
    <property type="evidence" value="ECO:0007669"/>
    <property type="project" value="InterPro"/>
</dbReference>
<evidence type="ECO:0000259" key="2">
    <source>
        <dbReference type="Pfam" id="PF21338"/>
    </source>
</evidence>
<dbReference type="RefSeq" id="WP_119703993.1">
    <property type="nucleotide sequence ID" value="NZ_JBHSOI010000001.1"/>
</dbReference>
<evidence type="ECO:0000313" key="3">
    <source>
        <dbReference type="EMBL" id="REK73884.1"/>
    </source>
</evidence>
<protein>
    <submittedName>
        <fullName evidence="3">DNA topoisomerase IB</fullName>
    </submittedName>
</protein>